<dbReference type="Pfam" id="PF13466">
    <property type="entry name" value="STAS_2"/>
    <property type="match status" value="1"/>
</dbReference>
<feature type="domain" description="MlaB-like STAS" evidence="1">
    <location>
        <begin position="17"/>
        <end position="92"/>
    </location>
</feature>
<reference evidence="3" key="1">
    <citation type="submission" date="2016-10" db="EMBL/GenBank/DDBJ databases">
        <authorList>
            <person name="Varghese N."/>
            <person name="Submissions S."/>
        </authorList>
    </citation>
    <scope>NUCLEOTIDE SEQUENCE [LARGE SCALE GENOMIC DNA]</scope>
    <source>
        <strain evidence="3">DSM 44718</strain>
    </source>
</reference>
<keyword evidence="3" id="KW-1185">Reference proteome</keyword>
<evidence type="ECO:0000259" key="1">
    <source>
        <dbReference type="Pfam" id="PF13466"/>
    </source>
</evidence>
<dbReference type="AlphaFoldDB" id="A0A1H3UK71"/>
<accession>A0A1H3UK71</accession>
<organism evidence="2 3">
    <name type="scientific">Asanoa ishikariensis</name>
    <dbReference type="NCBI Taxonomy" id="137265"/>
    <lineage>
        <taxon>Bacteria</taxon>
        <taxon>Bacillati</taxon>
        <taxon>Actinomycetota</taxon>
        <taxon>Actinomycetes</taxon>
        <taxon>Micromonosporales</taxon>
        <taxon>Micromonosporaceae</taxon>
        <taxon>Asanoa</taxon>
    </lineage>
</organism>
<dbReference type="RefSeq" id="WP_090802647.1">
    <property type="nucleotide sequence ID" value="NZ_BOND01000005.1"/>
</dbReference>
<dbReference type="EMBL" id="FNQB01000004">
    <property type="protein sequence ID" value="SDZ62421.1"/>
    <property type="molecule type" value="Genomic_DNA"/>
</dbReference>
<dbReference type="SUPFAM" id="SSF52091">
    <property type="entry name" value="SpoIIaa-like"/>
    <property type="match status" value="1"/>
</dbReference>
<evidence type="ECO:0000313" key="2">
    <source>
        <dbReference type="EMBL" id="SDZ62421.1"/>
    </source>
</evidence>
<dbReference type="Gene3D" id="3.30.750.24">
    <property type="entry name" value="STAS domain"/>
    <property type="match status" value="1"/>
</dbReference>
<name>A0A1H3UK71_9ACTN</name>
<dbReference type="Proteomes" id="UP000199632">
    <property type="component" value="Unassembled WGS sequence"/>
</dbReference>
<proteinExistence type="predicted"/>
<sequence length="95" mass="9894">MTELSFTCEVHRHTTTLTVHGNVETDRTETLGDAIAMASIMRSRGPIVVDVTDVGRLSPAALAVLRRATNDAGAAGRQLTVRAGAPALRQAAGVA</sequence>
<protein>
    <submittedName>
        <fullName evidence="2">STAS domain-containing protein</fullName>
    </submittedName>
</protein>
<dbReference type="InterPro" id="IPR036513">
    <property type="entry name" value="STAS_dom_sf"/>
</dbReference>
<dbReference type="InterPro" id="IPR058548">
    <property type="entry name" value="MlaB-like_STAS"/>
</dbReference>
<evidence type="ECO:0000313" key="3">
    <source>
        <dbReference type="Proteomes" id="UP000199632"/>
    </source>
</evidence>
<gene>
    <name evidence="2" type="ORF">SAMN05421684_7458</name>
</gene>